<feature type="transmembrane region" description="Helical" evidence="1">
    <location>
        <begin position="67"/>
        <end position="87"/>
    </location>
</feature>
<keyword evidence="1" id="KW-0472">Membrane</keyword>
<evidence type="ECO:0000313" key="3">
    <source>
        <dbReference type="Proteomes" id="UP000229056"/>
    </source>
</evidence>
<accession>A0A2H0W6V0</accession>
<evidence type="ECO:0000313" key="2">
    <source>
        <dbReference type="EMBL" id="PIS06360.1"/>
    </source>
</evidence>
<feature type="transmembrane region" description="Helical" evidence="1">
    <location>
        <begin position="39"/>
        <end position="60"/>
    </location>
</feature>
<keyword evidence="1" id="KW-1133">Transmembrane helix</keyword>
<organism evidence="2 3">
    <name type="scientific">Candidatus Buchananbacteria bacterium CG10_big_fil_rev_8_21_14_0_10_33_19</name>
    <dbReference type="NCBI Taxonomy" id="1974525"/>
    <lineage>
        <taxon>Bacteria</taxon>
        <taxon>Candidatus Buchananiibacteriota</taxon>
    </lineage>
</organism>
<proteinExistence type="predicted"/>
<dbReference type="EMBL" id="PEZY01000005">
    <property type="protein sequence ID" value="PIS06360.1"/>
    <property type="molecule type" value="Genomic_DNA"/>
</dbReference>
<feature type="transmembrane region" description="Helical" evidence="1">
    <location>
        <begin position="99"/>
        <end position="121"/>
    </location>
</feature>
<dbReference type="Proteomes" id="UP000229056">
    <property type="component" value="Unassembled WGS sequence"/>
</dbReference>
<keyword evidence="1" id="KW-0812">Transmembrane</keyword>
<evidence type="ECO:0000256" key="1">
    <source>
        <dbReference type="SAM" id="Phobius"/>
    </source>
</evidence>
<reference evidence="3" key="1">
    <citation type="submission" date="2017-09" db="EMBL/GenBank/DDBJ databases">
        <title>Depth-based differentiation of microbial function through sediment-hosted aquifers and enrichment of novel symbionts in the deep terrestrial subsurface.</title>
        <authorList>
            <person name="Probst A.J."/>
            <person name="Ladd B."/>
            <person name="Jarett J.K."/>
            <person name="Geller-Mcgrath D.E."/>
            <person name="Sieber C.M.K."/>
            <person name="Emerson J.B."/>
            <person name="Anantharaman K."/>
            <person name="Thomas B.C."/>
            <person name="Malmstrom R."/>
            <person name="Stieglmeier M."/>
            <person name="Klingl A."/>
            <person name="Woyke T."/>
            <person name="Ryan C.M."/>
            <person name="Banfield J.F."/>
        </authorList>
    </citation>
    <scope>NUCLEOTIDE SEQUENCE [LARGE SCALE GENOMIC DNA]</scope>
</reference>
<gene>
    <name evidence="2" type="ORF">COT80_02225</name>
</gene>
<dbReference type="AlphaFoldDB" id="A0A2H0W6V0"/>
<name>A0A2H0W6V0_9BACT</name>
<comment type="caution">
    <text evidence="2">The sequence shown here is derived from an EMBL/GenBank/DDBJ whole genome shotgun (WGS) entry which is preliminary data.</text>
</comment>
<protein>
    <submittedName>
        <fullName evidence="2">Uncharacterized protein</fullName>
    </submittedName>
</protein>
<sequence>MKKILLIFILAFISNIIWENLHAFLYIHYQGQNITQLILLRAALFDATFITILSLPFIFLKYFKQRLWWSLVMGIIFAIILEYFALITNRWAYNDLMPIIPIIKTGLTPTLQLGLIAYIILQTVNIKPQLNN</sequence>